<dbReference type="Gene3D" id="3.10.450.50">
    <property type="match status" value="1"/>
</dbReference>
<evidence type="ECO:0000256" key="1">
    <source>
        <dbReference type="SAM" id="SignalP"/>
    </source>
</evidence>
<dbReference type="AlphaFoldDB" id="A0A3D0WAA3"/>
<accession>A0A3D0WAA3</accession>
<dbReference type="InterPro" id="IPR032710">
    <property type="entry name" value="NTF2-like_dom_sf"/>
</dbReference>
<dbReference type="Proteomes" id="UP000262699">
    <property type="component" value="Unassembled WGS sequence"/>
</dbReference>
<reference evidence="3 4" key="1">
    <citation type="journal article" date="2018" name="Nat. Biotechnol.">
        <title>A standardized bacterial taxonomy based on genome phylogeny substantially revises the tree of life.</title>
        <authorList>
            <person name="Parks D.H."/>
            <person name="Chuvochina M."/>
            <person name="Waite D.W."/>
            <person name="Rinke C."/>
            <person name="Skarshewski A."/>
            <person name="Chaumeil P.A."/>
            <person name="Hugenholtz P."/>
        </authorList>
    </citation>
    <scope>NUCLEOTIDE SEQUENCE [LARGE SCALE GENOMIC DNA]</scope>
    <source>
        <strain evidence="3">UBA9015</strain>
    </source>
</reference>
<evidence type="ECO:0000259" key="2">
    <source>
        <dbReference type="Pfam" id="PF12680"/>
    </source>
</evidence>
<name>A0A3D0WAA3_9SPHN</name>
<feature type="domain" description="SnoaL-like" evidence="2">
    <location>
        <begin position="51"/>
        <end position="156"/>
    </location>
</feature>
<dbReference type="SUPFAM" id="SSF54427">
    <property type="entry name" value="NTF2-like"/>
    <property type="match status" value="1"/>
</dbReference>
<protein>
    <submittedName>
        <fullName evidence="3">Ketosteroid isomerase</fullName>
    </submittedName>
</protein>
<proteinExistence type="predicted"/>
<evidence type="ECO:0000313" key="3">
    <source>
        <dbReference type="EMBL" id="HCB75687.1"/>
    </source>
</evidence>
<dbReference type="EMBL" id="DOYJ01000163">
    <property type="protein sequence ID" value="HCB75687.1"/>
    <property type="molecule type" value="Genomic_DNA"/>
</dbReference>
<dbReference type="InterPro" id="IPR037401">
    <property type="entry name" value="SnoaL-like"/>
</dbReference>
<feature type="chain" id="PRO_5017664753" evidence="1">
    <location>
        <begin position="27"/>
        <end position="180"/>
    </location>
</feature>
<keyword evidence="3" id="KW-0413">Isomerase</keyword>
<comment type="caution">
    <text evidence="3">The sequence shown here is derived from an EMBL/GenBank/DDBJ whole genome shotgun (WGS) entry which is preliminary data.</text>
</comment>
<dbReference type="GO" id="GO:0016853">
    <property type="term" value="F:isomerase activity"/>
    <property type="evidence" value="ECO:0007669"/>
    <property type="project" value="UniProtKB-KW"/>
</dbReference>
<dbReference type="Pfam" id="PF12680">
    <property type="entry name" value="SnoaL_2"/>
    <property type="match status" value="1"/>
</dbReference>
<dbReference type="PANTHER" id="PTHR41252">
    <property type="entry name" value="BLR2505 PROTEIN"/>
    <property type="match status" value="1"/>
</dbReference>
<keyword evidence="1" id="KW-0732">Signal</keyword>
<organism evidence="3 4">
    <name type="scientific">Sphingomonas bacterium</name>
    <dbReference type="NCBI Taxonomy" id="1895847"/>
    <lineage>
        <taxon>Bacteria</taxon>
        <taxon>Pseudomonadati</taxon>
        <taxon>Pseudomonadota</taxon>
        <taxon>Alphaproteobacteria</taxon>
        <taxon>Sphingomonadales</taxon>
        <taxon>Sphingomonadaceae</taxon>
        <taxon>Sphingomonas</taxon>
    </lineage>
</organism>
<feature type="signal peptide" evidence="1">
    <location>
        <begin position="1"/>
        <end position="26"/>
    </location>
</feature>
<dbReference type="PANTHER" id="PTHR41252:SF1">
    <property type="entry name" value="BLR2505 PROTEIN"/>
    <property type="match status" value="1"/>
</dbReference>
<sequence>MRCDPRQGTLMRHCLLPIAAATLSIAVPGAAATRDRAMPSTAEAANRALIETAFARWAAGDGDIFDLLADDVSWHITGRDPAIATTYRSREALLAATSRPLRARLAGPLKPEVRRIWADGDDVLVHWDGSAPMADGSTYRNTYLWIMTVQGDRVAAVTAFLDNAAFKAALAKPLPPRTRD</sequence>
<evidence type="ECO:0000313" key="4">
    <source>
        <dbReference type="Proteomes" id="UP000262699"/>
    </source>
</evidence>
<gene>
    <name evidence="3" type="ORF">DEP91_05860</name>
</gene>